<evidence type="ECO:0000259" key="2">
    <source>
        <dbReference type="PROSITE" id="PS51704"/>
    </source>
</evidence>
<dbReference type="GO" id="GO:0008889">
    <property type="term" value="F:glycerophosphodiester phosphodiesterase activity"/>
    <property type="evidence" value="ECO:0007669"/>
    <property type="project" value="UniProtKB-EC"/>
</dbReference>
<evidence type="ECO:0000256" key="1">
    <source>
        <dbReference type="SAM" id="Phobius"/>
    </source>
</evidence>
<dbReference type="SUPFAM" id="SSF51695">
    <property type="entry name" value="PLC-like phosphodiesterases"/>
    <property type="match status" value="1"/>
</dbReference>
<dbReference type="AlphaFoldDB" id="A0A7Z7PPW3"/>
<feature type="transmembrane region" description="Helical" evidence="1">
    <location>
        <begin position="322"/>
        <end position="341"/>
    </location>
</feature>
<gene>
    <name evidence="3" type="ORF">MESINF_2399</name>
</gene>
<feature type="transmembrane region" description="Helical" evidence="1">
    <location>
        <begin position="122"/>
        <end position="147"/>
    </location>
</feature>
<dbReference type="Pfam" id="PF03009">
    <property type="entry name" value="GDPD"/>
    <property type="match status" value="1"/>
</dbReference>
<dbReference type="InterPro" id="IPR030395">
    <property type="entry name" value="GP_PDE_dom"/>
</dbReference>
<feature type="domain" description="GP-PDE" evidence="2">
    <location>
        <begin position="352"/>
        <end position="585"/>
    </location>
</feature>
<feature type="transmembrane region" description="Helical" evidence="1">
    <location>
        <begin position="217"/>
        <end position="242"/>
    </location>
</feature>
<keyword evidence="1" id="KW-1133">Transmembrane helix</keyword>
<protein>
    <submittedName>
        <fullName evidence="3">Putative Glycerophosphodiester phosphodiesterase</fullName>
        <ecNumber evidence="3">3.1.4.46</ecNumber>
    </submittedName>
</protein>
<feature type="transmembrane region" description="Helical" evidence="1">
    <location>
        <begin position="262"/>
        <end position="288"/>
    </location>
</feature>
<dbReference type="InterPro" id="IPR017946">
    <property type="entry name" value="PLC-like_Pdiesterase_TIM-brl"/>
</dbReference>
<proteinExistence type="predicted"/>
<dbReference type="PROSITE" id="PS51704">
    <property type="entry name" value="GP_PDE"/>
    <property type="match status" value="1"/>
</dbReference>
<keyword evidence="3" id="KW-0378">Hydrolase</keyword>
<keyword evidence="1" id="KW-0472">Membrane</keyword>
<dbReference type="PANTHER" id="PTHR46211:SF8">
    <property type="entry name" value="PHOSPHODIESTERASE"/>
    <property type="match status" value="1"/>
</dbReference>
<keyword evidence="1" id="KW-0812">Transmembrane</keyword>
<dbReference type="PANTHER" id="PTHR46211">
    <property type="entry name" value="GLYCEROPHOSPHORYL DIESTER PHOSPHODIESTERASE"/>
    <property type="match status" value="1"/>
</dbReference>
<evidence type="ECO:0000313" key="3">
    <source>
        <dbReference type="EMBL" id="SSC13839.1"/>
    </source>
</evidence>
<dbReference type="EMBL" id="LS974202">
    <property type="protein sequence ID" value="SSC13839.1"/>
    <property type="molecule type" value="Genomic_DNA"/>
</dbReference>
<dbReference type="GO" id="GO:0006629">
    <property type="term" value="P:lipid metabolic process"/>
    <property type="evidence" value="ECO:0007669"/>
    <property type="project" value="InterPro"/>
</dbReference>
<reference evidence="3 4" key="1">
    <citation type="submission" date="2017-01" db="EMBL/GenBank/DDBJ databases">
        <authorList>
            <person name="Erauso G."/>
        </authorList>
    </citation>
    <scope>NUCLEOTIDE SEQUENCE [LARGE SCALE GENOMIC DNA]</scope>
    <source>
        <strain evidence="3">MESINF1</strain>
    </source>
</reference>
<feature type="transmembrane region" description="Helical" evidence="1">
    <location>
        <begin position="72"/>
        <end position="101"/>
    </location>
</feature>
<name>A0A7Z7PPW3_9BACT</name>
<dbReference type="KEGG" id="minf:MESINF_2399"/>
<feature type="transmembrane region" description="Helical" evidence="1">
    <location>
        <begin position="20"/>
        <end position="45"/>
    </location>
</feature>
<organism evidence="3 4">
    <name type="scientific">Mesotoga infera</name>
    <dbReference type="NCBI Taxonomy" id="1236046"/>
    <lineage>
        <taxon>Bacteria</taxon>
        <taxon>Thermotogati</taxon>
        <taxon>Thermotogota</taxon>
        <taxon>Thermotogae</taxon>
        <taxon>Kosmotogales</taxon>
        <taxon>Kosmotogaceae</taxon>
        <taxon>Mesotoga</taxon>
    </lineage>
</organism>
<evidence type="ECO:0000313" key="4">
    <source>
        <dbReference type="Proteomes" id="UP000250796"/>
    </source>
</evidence>
<dbReference type="Gene3D" id="3.20.20.190">
    <property type="entry name" value="Phosphatidylinositol (PI) phosphodiesterase"/>
    <property type="match status" value="1"/>
</dbReference>
<feature type="transmembrane region" description="Helical" evidence="1">
    <location>
        <begin position="167"/>
        <end position="196"/>
    </location>
</feature>
<dbReference type="EC" id="3.1.4.46" evidence="3"/>
<dbReference type="Proteomes" id="UP000250796">
    <property type="component" value="Chromosome MESINF"/>
</dbReference>
<dbReference type="RefSeq" id="WP_169699961.1">
    <property type="nucleotide sequence ID" value="NZ_LS974202.1"/>
</dbReference>
<sequence>MANSMGVFRSVFSDFKASALSLATFSILSKFVVASLSIPAVALFLRSLVSMPVKSKSGSWEFFEYSGSFPDLVLVMIIVFLWLVGFLVEQSGLLIIASGKVRGSVPKIREVLFKVLRTAPRIVGLSSFLAGVYTFCFVPLLTVFAFITRKITDSGNGEYPSFFTGFFGWLLAAVSLLILIRLMLSWLFTMHFGLLCRKKFLKALGSSRKLVKGNRMRLAHILGRFWLLTVTILLVFSFAFRWGRELMISYSREPTSFNIFRLSLFASAETVFVTVIWIIVAGLFSILVTRLFHELVSENRFEGLEKTGVSSVKESTIQKRPWILFLIGLFAFQATYFDYYGKLMVESEVDLPLVTAHRGSSLKAPENTMSAIIRAVHDGADIIEIDVQLTSDGHVVLNHDRTLSKVAGVSKSVPEMTLEEIKAIDVGRRFSRNFAGERIATLEEVIEYMSGVDTKIKLNIELKDYEKTPSIVQAVLDILEKHEFTQRTIITSTSRVRLAAVRESNPAIQIGLIVTYITKDLWSLDVDFYSVSSTILNETFMIRARSYGRDVHVWTVNDTDSMMRYTSLGVSSIITDRPETLSQLLIRKAQLSIFQRRVLAVLSS</sequence>
<accession>A0A7Z7PPW3</accession>
<keyword evidence="4" id="KW-1185">Reference proteome</keyword>